<dbReference type="Pfam" id="PF07466">
    <property type="entry name" value="DUF1517"/>
    <property type="match status" value="1"/>
</dbReference>
<keyword evidence="2" id="KW-0812">Transmembrane</keyword>
<dbReference type="PANTHER" id="PTHR33975:SF2">
    <property type="entry name" value="MYELIN-ASSOCIATED OLIGODENDROCYTE BASIC PROTEIN"/>
    <property type="match status" value="1"/>
</dbReference>
<keyword evidence="2" id="KW-0472">Membrane</keyword>
<dbReference type="PANTHER" id="PTHR33975">
    <property type="entry name" value="MYELIN-ASSOCIATED OLIGODENDROCYTE BASIC PROTEIN"/>
    <property type="match status" value="1"/>
</dbReference>
<keyword evidence="4" id="KW-1185">Reference proteome</keyword>
<dbReference type="EMBL" id="AWWV01013266">
    <property type="protein sequence ID" value="OMO62272.1"/>
    <property type="molecule type" value="Genomic_DNA"/>
</dbReference>
<proteinExistence type="predicted"/>
<comment type="caution">
    <text evidence="3">The sequence shown here is derived from an EMBL/GenBank/DDBJ whole genome shotgun (WGS) entry which is preliminary data.</text>
</comment>
<evidence type="ECO:0000256" key="1">
    <source>
        <dbReference type="SAM" id="MobiDB-lite"/>
    </source>
</evidence>
<dbReference type="InterPro" id="IPR053023">
    <property type="entry name" value="FLAP_modulator"/>
</dbReference>
<evidence type="ECO:0000256" key="2">
    <source>
        <dbReference type="SAM" id="Phobius"/>
    </source>
</evidence>
<dbReference type="Gramene" id="OMO62272">
    <property type="protein sequence ID" value="OMO62272"/>
    <property type="gene ID" value="CCACVL1_22923"/>
</dbReference>
<dbReference type="OMA" id="PEYCTSA"/>
<organism evidence="3 4">
    <name type="scientific">Corchorus capsularis</name>
    <name type="common">Jute</name>
    <dbReference type="NCBI Taxonomy" id="210143"/>
    <lineage>
        <taxon>Eukaryota</taxon>
        <taxon>Viridiplantae</taxon>
        <taxon>Streptophyta</taxon>
        <taxon>Embryophyta</taxon>
        <taxon>Tracheophyta</taxon>
        <taxon>Spermatophyta</taxon>
        <taxon>Magnoliopsida</taxon>
        <taxon>eudicotyledons</taxon>
        <taxon>Gunneridae</taxon>
        <taxon>Pentapetalae</taxon>
        <taxon>rosids</taxon>
        <taxon>malvids</taxon>
        <taxon>Malvales</taxon>
        <taxon>Malvaceae</taxon>
        <taxon>Grewioideae</taxon>
        <taxon>Apeibeae</taxon>
        <taxon>Corchorus</taxon>
    </lineage>
</organism>
<dbReference type="OrthoDB" id="542507at2759"/>
<evidence type="ECO:0000313" key="4">
    <source>
        <dbReference type="Proteomes" id="UP000188268"/>
    </source>
</evidence>
<dbReference type="STRING" id="210143.A0A1R3GW16"/>
<name>A0A1R3GW16_COCAP</name>
<keyword evidence="2" id="KW-1133">Transmembrane helix</keyword>
<accession>A0A1R3GW16</accession>
<dbReference type="InterPro" id="IPR010903">
    <property type="entry name" value="DUF1517"/>
</dbReference>
<evidence type="ECO:0000313" key="3">
    <source>
        <dbReference type="EMBL" id="OMO62272.1"/>
    </source>
</evidence>
<gene>
    <name evidence="3" type="ORF">CCACVL1_22923</name>
</gene>
<dbReference type="GO" id="GO:0009507">
    <property type="term" value="C:chloroplast"/>
    <property type="evidence" value="ECO:0007669"/>
    <property type="project" value="TreeGrafter"/>
</dbReference>
<feature type="region of interest" description="Disordered" evidence="1">
    <location>
        <begin position="129"/>
        <end position="150"/>
    </location>
</feature>
<protein>
    <submittedName>
        <fullName evidence="3">Uncharacterized protein</fullName>
    </submittedName>
</protein>
<dbReference type="AlphaFoldDB" id="A0A1R3GW16"/>
<dbReference type="Proteomes" id="UP000188268">
    <property type="component" value="Unassembled WGS sequence"/>
</dbReference>
<feature type="transmembrane region" description="Helical" evidence="2">
    <location>
        <begin position="168"/>
        <end position="189"/>
    </location>
</feature>
<reference evidence="3 4" key="1">
    <citation type="submission" date="2013-09" db="EMBL/GenBank/DDBJ databases">
        <title>Corchorus capsularis genome sequencing.</title>
        <authorList>
            <person name="Alam M."/>
            <person name="Haque M.S."/>
            <person name="Islam M.S."/>
            <person name="Emdad E.M."/>
            <person name="Islam M.M."/>
            <person name="Ahmed B."/>
            <person name="Halim A."/>
            <person name="Hossen Q.M.M."/>
            <person name="Hossain M.Z."/>
            <person name="Ahmed R."/>
            <person name="Khan M.M."/>
            <person name="Islam R."/>
            <person name="Rashid M.M."/>
            <person name="Khan S.A."/>
            <person name="Rahman M.S."/>
            <person name="Alam M."/>
        </authorList>
    </citation>
    <scope>NUCLEOTIDE SEQUENCE [LARGE SCALE GENOMIC DNA]</scope>
    <source>
        <strain evidence="4">cv. CVL-1</strain>
        <tissue evidence="3">Whole seedling</tissue>
    </source>
</reference>
<sequence>MSPLSAAAAAASSPYLLLRLNSLKFKQHFPLNSPSPSLPRLSKSIGALTLRSHGSANKLNVKCCLLPEKREQSCFYNLNRLSLRSNDKNPFENIAETILKAINALKRPAMAAVVLGLLLMSSGGSSCRSSSGGMSSYSSSSSSSSSSGESSEISDEELKAIEDAIGKFFLVVFGGLLGLFFVATLVDMLSSLQRTSVIKLQVGLSGMARSLQRELNRIAEVADTSTSKGLSYVLTETAVALLRHPEYCISAYSSVDVKYSTDAGEKHFNKLSIEERAKFDEETLVNVDNLRRKGKASQKPSGFSNEYLVVTILVAAEGVHKLPPINGSKDLKEALQKLASITTSKTLGVEVLWTPQVENDTLSEKELLEDYPELRPL</sequence>